<reference evidence="2" key="1">
    <citation type="journal article" date="2023" name="Science">
        <title>Elucidation of the pathway for biosynthesis of saponin adjuvants from the soapbark tree.</title>
        <authorList>
            <person name="Reed J."/>
            <person name="Orme A."/>
            <person name="El-Demerdash A."/>
            <person name="Owen C."/>
            <person name="Martin L.B.B."/>
            <person name="Misra R.C."/>
            <person name="Kikuchi S."/>
            <person name="Rejzek M."/>
            <person name="Martin A.C."/>
            <person name="Harkess A."/>
            <person name="Leebens-Mack J."/>
            <person name="Louveau T."/>
            <person name="Stephenson M.J."/>
            <person name="Osbourn A."/>
        </authorList>
    </citation>
    <scope>NUCLEOTIDE SEQUENCE</scope>
    <source>
        <strain evidence="2">S10</strain>
    </source>
</reference>
<dbReference type="SUPFAM" id="SSF81301">
    <property type="entry name" value="Nucleotidyltransferase"/>
    <property type="match status" value="1"/>
</dbReference>
<dbReference type="InterPro" id="IPR043519">
    <property type="entry name" value="NT_sf"/>
</dbReference>
<accession>A0AAD7LF71</accession>
<comment type="caution">
    <text evidence="2">The sequence shown here is derived from an EMBL/GenBank/DDBJ whole genome shotgun (WGS) entry which is preliminary data.</text>
</comment>
<dbReference type="PANTHER" id="PTHR12271:SF134">
    <property type="entry name" value="NUCLEOTIDYLTRANSFERASE FAMILY PROTEIN"/>
    <property type="match status" value="1"/>
</dbReference>
<keyword evidence="3" id="KW-1185">Reference proteome</keyword>
<name>A0AAD7LF71_QUISA</name>
<evidence type="ECO:0000313" key="3">
    <source>
        <dbReference type="Proteomes" id="UP001163823"/>
    </source>
</evidence>
<evidence type="ECO:0000313" key="2">
    <source>
        <dbReference type="EMBL" id="KAJ7957084.1"/>
    </source>
</evidence>
<dbReference type="Gene3D" id="1.10.1410.10">
    <property type="match status" value="1"/>
</dbReference>
<dbReference type="Gene3D" id="3.30.460.10">
    <property type="entry name" value="Beta Polymerase, domain 2"/>
    <property type="match status" value="1"/>
</dbReference>
<dbReference type="PANTHER" id="PTHR12271">
    <property type="entry name" value="POLY A POLYMERASE CID PAP -RELATED"/>
    <property type="match status" value="1"/>
</dbReference>
<dbReference type="Pfam" id="PF22600">
    <property type="entry name" value="MTPAP-like_central"/>
    <property type="match status" value="1"/>
</dbReference>
<dbReference type="SUPFAM" id="SSF81631">
    <property type="entry name" value="PAP/OAS1 substrate-binding domain"/>
    <property type="match status" value="1"/>
</dbReference>
<proteinExistence type="predicted"/>
<dbReference type="CDD" id="cd05402">
    <property type="entry name" value="NT_PAP_TUTase"/>
    <property type="match status" value="1"/>
</dbReference>
<dbReference type="EMBL" id="JARAOO010000009">
    <property type="protein sequence ID" value="KAJ7957084.1"/>
    <property type="molecule type" value="Genomic_DNA"/>
</dbReference>
<protein>
    <submittedName>
        <fullName evidence="2">Protein HESO1-like isoform X1</fullName>
    </submittedName>
</protein>
<gene>
    <name evidence="2" type="ORF">O6P43_023425</name>
</gene>
<feature type="domain" description="Poly(A) RNA polymerase mitochondrial-like central palm" evidence="1">
    <location>
        <begin position="35"/>
        <end position="178"/>
    </location>
</feature>
<evidence type="ECO:0000259" key="1">
    <source>
        <dbReference type="Pfam" id="PF22600"/>
    </source>
</evidence>
<sequence>MESSERVPKKEAKECESKELARIKIPAALASNLNALLQDAYAIRSPKPIDYFNRTDLVRIFNVIAKEIYGNSGNSPVVEGYGSFVMDMFSVRSDLDLSINFSNSAVEIPRHRKIETLRKFAKKLYSIQRGGHVAGVQTIMTARVPIVKVTDRGTGIECDLSVDNRDGIGKSQIIHAISAIDERFKKLSLLMKTWAKVHNINSSKDRTLNSLSIISIVAFHLQTCNPPILPPFSALFKEGTDPATVTAVIRNYLNYGKKNNQSLAELFITLFVKLASVEFLWGKGLCVSLYEGSWVFKSWDFRNLINIEDFTDRSENVARAVGTEEVKKIYRCIHDSLHYIVSFLDGQLQGTKLMDLLFGTYTISTVGNRGTGDVDVRNAHNSQQAKRIRLMQVGEENQPKKTSEQNLLVEGWGGKQQQRACVGAQQTDGRSGMRLARLETLQNVATSFVPAASRHSPQVAHGLYNNLHYSYDPLKVPSVLPPNTTNFEGSHHQPIHPHFVSPQSSVGFAGSYSQMQVAPTPYIGSIHHAKSPQIRHRQ</sequence>
<dbReference type="GO" id="GO:0016779">
    <property type="term" value="F:nucleotidyltransferase activity"/>
    <property type="evidence" value="ECO:0007669"/>
    <property type="project" value="TreeGrafter"/>
</dbReference>
<dbReference type="InterPro" id="IPR054708">
    <property type="entry name" value="MTPAP-like_central"/>
</dbReference>
<dbReference type="KEGG" id="qsa:O6P43_023425"/>
<dbReference type="AlphaFoldDB" id="A0AAD7LF71"/>
<dbReference type="Proteomes" id="UP001163823">
    <property type="component" value="Chromosome 9"/>
</dbReference>
<dbReference type="GO" id="GO:0031123">
    <property type="term" value="P:RNA 3'-end processing"/>
    <property type="evidence" value="ECO:0007669"/>
    <property type="project" value="TreeGrafter"/>
</dbReference>
<organism evidence="2 3">
    <name type="scientific">Quillaja saponaria</name>
    <name type="common">Soap bark tree</name>
    <dbReference type="NCBI Taxonomy" id="32244"/>
    <lineage>
        <taxon>Eukaryota</taxon>
        <taxon>Viridiplantae</taxon>
        <taxon>Streptophyta</taxon>
        <taxon>Embryophyta</taxon>
        <taxon>Tracheophyta</taxon>
        <taxon>Spermatophyta</taxon>
        <taxon>Magnoliopsida</taxon>
        <taxon>eudicotyledons</taxon>
        <taxon>Gunneridae</taxon>
        <taxon>Pentapetalae</taxon>
        <taxon>rosids</taxon>
        <taxon>fabids</taxon>
        <taxon>Fabales</taxon>
        <taxon>Quillajaceae</taxon>
        <taxon>Quillaja</taxon>
    </lineage>
</organism>